<evidence type="ECO:0000313" key="1">
    <source>
        <dbReference type="EMBL" id="MDF8332287.1"/>
    </source>
</evidence>
<accession>A0ABT6CED5</accession>
<evidence type="ECO:0000313" key="2">
    <source>
        <dbReference type="Proteomes" id="UP001222770"/>
    </source>
</evidence>
<protein>
    <recommendedName>
        <fullName evidence="3">Transcriptional regulator</fullName>
    </recommendedName>
</protein>
<dbReference type="EMBL" id="JAROCY010000003">
    <property type="protein sequence ID" value="MDF8332287.1"/>
    <property type="molecule type" value="Genomic_DNA"/>
</dbReference>
<reference evidence="1 2" key="1">
    <citation type="submission" date="2023-03" db="EMBL/GenBank/DDBJ databases">
        <title>Novosphingobium cyanobacteriorum sp. nov., isolated from a eutrophic reservoir during the Microcystis bloom period.</title>
        <authorList>
            <person name="Kang M."/>
            <person name="Le V."/>
            <person name="Ko S.-R."/>
            <person name="Lee S.-A."/>
            <person name="Ahn C.-Y."/>
        </authorList>
    </citation>
    <scope>NUCLEOTIDE SEQUENCE [LARGE SCALE GENOMIC DNA]</scope>
    <source>
        <strain evidence="1 2">HBC54</strain>
    </source>
</reference>
<dbReference type="RefSeq" id="WP_277275452.1">
    <property type="nucleotide sequence ID" value="NZ_JAROCY010000003.1"/>
</dbReference>
<comment type="caution">
    <text evidence="1">The sequence shown here is derived from an EMBL/GenBank/DDBJ whole genome shotgun (WGS) entry which is preliminary data.</text>
</comment>
<sequence>MLIWKVERYLARSGMPETKFGRLAAGDPRLVSDLRNGREPRAKLTLRVEHFMNTYRSKSHAA</sequence>
<evidence type="ECO:0008006" key="3">
    <source>
        <dbReference type="Google" id="ProtNLM"/>
    </source>
</evidence>
<proteinExistence type="predicted"/>
<dbReference type="Proteomes" id="UP001222770">
    <property type="component" value="Unassembled WGS sequence"/>
</dbReference>
<keyword evidence="2" id="KW-1185">Reference proteome</keyword>
<name>A0ABT6CED5_9SPHN</name>
<gene>
    <name evidence="1" type="ORF">POM99_03665</name>
</gene>
<organism evidence="1 2">
    <name type="scientific">Novosphingobium cyanobacteriorum</name>
    <dbReference type="NCBI Taxonomy" id="3024215"/>
    <lineage>
        <taxon>Bacteria</taxon>
        <taxon>Pseudomonadati</taxon>
        <taxon>Pseudomonadota</taxon>
        <taxon>Alphaproteobacteria</taxon>
        <taxon>Sphingomonadales</taxon>
        <taxon>Sphingomonadaceae</taxon>
        <taxon>Novosphingobium</taxon>
    </lineage>
</organism>